<name>A0A1G9BA32_9EURY</name>
<protein>
    <recommendedName>
        <fullName evidence="2">DUF7982 domain-containing protein</fullName>
    </recommendedName>
</protein>
<feature type="transmembrane region" description="Helical" evidence="1">
    <location>
        <begin position="12"/>
        <end position="33"/>
    </location>
</feature>
<dbReference type="Proteomes" id="UP000326500">
    <property type="component" value="Unassembled WGS sequence"/>
</dbReference>
<evidence type="ECO:0000256" key="1">
    <source>
        <dbReference type="SAM" id="Phobius"/>
    </source>
</evidence>
<feature type="transmembrane region" description="Helical" evidence="1">
    <location>
        <begin position="45"/>
        <end position="66"/>
    </location>
</feature>
<dbReference type="OrthoDB" id="148221at2157"/>
<keyword evidence="4" id="KW-1185">Reference proteome</keyword>
<dbReference type="Pfam" id="PF25939">
    <property type="entry name" value="DUF7982"/>
    <property type="match status" value="1"/>
</dbReference>
<proteinExistence type="predicted"/>
<dbReference type="EMBL" id="FNFT01000008">
    <property type="protein sequence ID" value="SDK35924.1"/>
    <property type="molecule type" value="Genomic_DNA"/>
</dbReference>
<dbReference type="RefSeq" id="WP_066957066.1">
    <property type="nucleotide sequence ID" value="NZ_BCNX01000007.1"/>
</dbReference>
<evidence type="ECO:0000313" key="3">
    <source>
        <dbReference type="EMBL" id="SDK35924.1"/>
    </source>
</evidence>
<keyword evidence="1" id="KW-1133">Transmembrane helix</keyword>
<evidence type="ECO:0000313" key="4">
    <source>
        <dbReference type="Proteomes" id="UP000326500"/>
    </source>
</evidence>
<reference evidence="3 4" key="1">
    <citation type="submission" date="2016-10" db="EMBL/GenBank/DDBJ databases">
        <authorList>
            <person name="Varghese N."/>
            <person name="Submissions S."/>
        </authorList>
    </citation>
    <scope>NUCLEOTIDE SEQUENCE [LARGE SCALE GENOMIC DNA]</scope>
    <source>
        <strain evidence="3 4">DSM 2373</strain>
    </source>
</reference>
<accession>A0A1G9BA32</accession>
<gene>
    <name evidence="3" type="ORF">SAMN04488571_10866</name>
</gene>
<dbReference type="InterPro" id="IPR058288">
    <property type="entry name" value="DUF7982"/>
</dbReference>
<keyword evidence="1" id="KW-0472">Membrane</keyword>
<dbReference type="AlphaFoldDB" id="A0A1G9BA32"/>
<feature type="domain" description="DUF7982" evidence="2">
    <location>
        <begin position="10"/>
        <end position="193"/>
    </location>
</feature>
<dbReference type="STRING" id="2200.GCA_001571405_01232"/>
<evidence type="ECO:0000259" key="2">
    <source>
        <dbReference type="Pfam" id="PF25939"/>
    </source>
</evidence>
<organism evidence="3 4">
    <name type="scientific">Methanoculleus thermophilus</name>
    <dbReference type="NCBI Taxonomy" id="2200"/>
    <lineage>
        <taxon>Archaea</taxon>
        <taxon>Methanobacteriati</taxon>
        <taxon>Methanobacteriota</taxon>
        <taxon>Stenosarchaea group</taxon>
        <taxon>Methanomicrobia</taxon>
        <taxon>Methanomicrobiales</taxon>
        <taxon>Methanomicrobiaceae</taxon>
        <taxon>Methanoculleus</taxon>
    </lineage>
</organism>
<keyword evidence="1" id="KW-0812">Transmembrane</keyword>
<sequence>MKDAPVKRYDRYRLGSFILICFAVLLLSAVLLADPFGVMQNPLTLLSATSFIGGAFLFALGGGRSVDARLANWLSMQGVSTLGSIIHDLGGHGAAVFLPPNGEGGEVMQFIPTQPPSQSLLGDGGGFACHNGITGALYRPLAGPIIEILKREDGLTLPSEYSLLKVAVREVCEDILSVADWVDMKQEGDTVTFTLHNYLFFPGCASLREGSSKFCALCPCSICSLLACMVAEGLKSEVCLDQVILDDTSRSHSMQISYILKKSEGVPT</sequence>